<name>A0A4Q9H6P4_9SPHI</name>
<dbReference type="OrthoDB" id="9814399at2"/>
<keyword evidence="4" id="KW-1185">Reference proteome</keyword>
<feature type="domain" description="DUF2147" evidence="2">
    <location>
        <begin position="30"/>
        <end position="144"/>
    </location>
</feature>
<dbReference type="InterPro" id="IPR019223">
    <property type="entry name" value="DUF2147"/>
</dbReference>
<proteinExistence type="predicted"/>
<dbReference type="RefSeq" id="WP_131032446.1">
    <property type="nucleotide sequence ID" value="NZ_SIXF01000043.1"/>
</dbReference>
<dbReference type="EMBL" id="SIXF01000043">
    <property type="protein sequence ID" value="TBO37052.1"/>
    <property type="molecule type" value="Genomic_DNA"/>
</dbReference>
<dbReference type="PANTHER" id="PTHR36919">
    <property type="entry name" value="BLR1215 PROTEIN"/>
    <property type="match status" value="1"/>
</dbReference>
<evidence type="ECO:0000259" key="2">
    <source>
        <dbReference type="Pfam" id="PF09917"/>
    </source>
</evidence>
<sequence length="146" mass="16777">MKKLRIILLLCLFATTKTLAQTPEADKILGVWLSEDKTGKIDIYKAKGKYFGKLIWGKTMYEPNGITPRKDVKNKDEKLRVRNLKDLIMLYDFTYHDGVWDGGEIYDPYSGKTYSCTLKLKDGKLNIRGYIGVSLFGRTSVWGRVK</sequence>
<dbReference type="Proteomes" id="UP000291819">
    <property type="component" value="Unassembled WGS sequence"/>
</dbReference>
<dbReference type="Gene3D" id="2.40.128.520">
    <property type="match status" value="1"/>
</dbReference>
<dbReference type="AlphaFoldDB" id="A0A4Q9H6P4"/>
<evidence type="ECO:0000256" key="1">
    <source>
        <dbReference type="SAM" id="SignalP"/>
    </source>
</evidence>
<accession>A0A4Q9H6P4</accession>
<reference evidence="3 4" key="1">
    <citation type="submission" date="2019-02" db="EMBL/GenBank/DDBJ databases">
        <title>Pedobacter kyonggii whole genome sequence analysis.</title>
        <authorList>
            <person name="Dahal R.H."/>
        </authorList>
    </citation>
    <scope>NUCLEOTIDE SEQUENCE [LARGE SCALE GENOMIC DNA]</scope>
    <source>
        <strain evidence="3 4">K-4-11-1</strain>
    </source>
</reference>
<organism evidence="3 4">
    <name type="scientific">Pedobacter kyonggii</name>
    <dbReference type="NCBI Taxonomy" id="1926871"/>
    <lineage>
        <taxon>Bacteria</taxon>
        <taxon>Pseudomonadati</taxon>
        <taxon>Bacteroidota</taxon>
        <taxon>Sphingobacteriia</taxon>
        <taxon>Sphingobacteriales</taxon>
        <taxon>Sphingobacteriaceae</taxon>
        <taxon>Pedobacter</taxon>
    </lineage>
</organism>
<dbReference type="PANTHER" id="PTHR36919:SF2">
    <property type="entry name" value="BLL6627 PROTEIN"/>
    <property type="match status" value="1"/>
</dbReference>
<protein>
    <submittedName>
        <fullName evidence="3">DUF2147 domain-containing protein</fullName>
    </submittedName>
</protein>
<evidence type="ECO:0000313" key="3">
    <source>
        <dbReference type="EMBL" id="TBO37052.1"/>
    </source>
</evidence>
<gene>
    <name evidence="3" type="ORF">EYS08_23865</name>
</gene>
<dbReference type="Pfam" id="PF09917">
    <property type="entry name" value="DUF2147"/>
    <property type="match status" value="1"/>
</dbReference>
<feature type="chain" id="PRO_5020436786" evidence="1">
    <location>
        <begin position="21"/>
        <end position="146"/>
    </location>
</feature>
<feature type="signal peptide" evidence="1">
    <location>
        <begin position="1"/>
        <end position="20"/>
    </location>
</feature>
<comment type="caution">
    <text evidence="3">The sequence shown here is derived from an EMBL/GenBank/DDBJ whole genome shotgun (WGS) entry which is preliminary data.</text>
</comment>
<evidence type="ECO:0000313" key="4">
    <source>
        <dbReference type="Proteomes" id="UP000291819"/>
    </source>
</evidence>
<keyword evidence="1" id="KW-0732">Signal</keyword>